<dbReference type="EMBL" id="JAAWVO010059933">
    <property type="protein sequence ID" value="MBN3322351.1"/>
    <property type="molecule type" value="Genomic_DNA"/>
</dbReference>
<feature type="compositionally biased region" description="Polar residues" evidence="1">
    <location>
        <begin position="132"/>
        <end position="151"/>
    </location>
</feature>
<evidence type="ECO:0000313" key="3">
    <source>
        <dbReference type="EMBL" id="MBN3322351.1"/>
    </source>
</evidence>
<proteinExistence type="predicted"/>
<dbReference type="SMART" id="SM01151">
    <property type="entry name" value="DUF1518"/>
    <property type="match status" value="1"/>
</dbReference>
<dbReference type="InterPro" id="IPR017426">
    <property type="entry name" value="Nuclear_rcpt_coactivator"/>
</dbReference>
<feature type="region of interest" description="Disordered" evidence="1">
    <location>
        <begin position="13"/>
        <end position="35"/>
    </location>
</feature>
<feature type="domain" description="DUF1518" evidence="2">
    <location>
        <begin position="56"/>
        <end position="113"/>
    </location>
</feature>
<evidence type="ECO:0000256" key="1">
    <source>
        <dbReference type="SAM" id="MobiDB-lite"/>
    </source>
</evidence>
<dbReference type="GO" id="GO:0016922">
    <property type="term" value="F:nuclear receptor binding"/>
    <property type="evidence" value="ECO:0007669"/>
    <property type="project" value="TreeGrafter"/>
</dbReference>
<comment type="caution">
    <text evidence="3">The sequence shown here is derived from an EMBL/GenBank/DDBJ whole genome shotgun (WGS) entry which is preliminary data.</text>
</comment>
<protein>
    <submittedName>
        <fullName evidence="3">NCOA2 protein</fullName>
    </submittedName>
</protein>
<name>A0A8J7P381_ATRSP</name>
<dbReference type="Proteomes" id="UP000736164">
    <property type="component" value="Unassembled WGS sequence"/>
</dbReference>
<gene>
    <name evidence="3" type="primary">Ncoa2</name>
    <name evidence="3" type="ORF">GTO95_0013450</name>
</gene>
<organism evidence="3 4">
    <name type="scientific">Atractosteus spatula</name>
    <name type="common">Alligator gar</name>
    <name type="synonym">Lepisosteus spatula</name>
    <dbReference type="NCBI Taxonomy" id="7917"/>
    <lineage>
        <taxon>Eukaryota</taxon>
        <taxon>Metazoa</taxon>
        <taxon>Chordata</taxon>
        <taxon>Craniata</taxon>
        <taxon>Vertebrata</taxon>
        <taxon>Euteleostomi</taxon>
        <taxon>Actinopterygii</taxon>
        <taxon>Neopterygii</taxon>
        <taxon>Holostei</taxon>
        <taxon>Semionotiformes</taxon>
        <taxon>Lepisosteidae</taxon>
        <taxon>Atractosteus</taxon>
    </lineage>
</organism>
<dbReference type="PANTHER" id="PTHR10684">
    <property type="entry name" value="NUCLEAR RECEPTOR COACTIVATOR"/>
    <property type="match status" value="1"/>
</dbReference>
<reference evidence="3" key="1">
    <citation type="journal article" date="2021" name="Cell">
        <title>Tracing the genetic footprints of vertebrate landing in non-teleost ray-finned fishes.</title>
        <authorList>
            <person name="Bi X."/>
            <person name="Wang K."/>
            <person name="Yang L."/>
            <person name="Pan H."/>
            <person name="Jiang H."/>
            <person name="Wei Q."/>
            <person name="Fang M."/>
            <person name="Yu H."/>
            <person name="Zhu C."/>
            <person name="Cai Y."/>
            <person name="He Y."/>
            <person name="Gan X."/>
            <person name="Zeng H."/>
            <person name="Yu D."/>
            <person name="Zhu Y."/>
            <person name="Jiang H."/>
            <person name="Qiu Q."/>
            <person name="Yang H."/>
            <person name="Zhang Y.E."/>
            <person name="Wang W."/>
            <person name="Zhu M."/>
            <person name="He S."/>
            <person name="Zhang G."/>
        </authorList>
    </citation>
    <scope>NUCLEOTIDE SEQUENCE</scope>
    <source>
        <strain evidence="3">Allg_001</strain>
    </source>
</reference>
<dbReference type="AlphaFoldDB" id="A0A8J7P381"/>
<dbReference type="InterPro" id="IPR010011">
    <property type="entry name" value="NCO_DUF1518"/>
</dbReference>
<dbReference type="GO" id="GO:0045944">
    <property type="term" value="P:positive regulation of transcription by RNA polymerase II"/>
    <property type="evidence" value="ECO:0007669"/>
    <property type="project" value="TreeGrafter"/>
</dbReference>
<keyword evidence="4" id="KW-1185">Reference proteome</keyword>
<dbReference type="GO" id="GO:0005634">
    <property type="term" value="C:nucleus"/>
    <property type="evidence" value="ECO:0007669"/>
    <property type="project" value="InterPro"/>
</dbReference>
<feature type="region of interest" description="Disordered" evidence="1">
    <location>
        <begin position="84"/>
        <end position="158"/>
    </location>
</feature>
<dbReference type="Pfam" id="PF07469">
    <property type="entry name" value="DUF1518"/>
    <property type="match status" value="1"/>
</dbReference>
<feature type="non-terminal residue" evidence="3">
    <location>
        <position position="1"/>
    </location>
</feature>
<feature type="non-terminal residue" evidence="3">
    <location>
        <position position="237"/>
    </location>
</feature>
<feature type="compositionally biased region" description="Low complexity" evidence="1">
    <location>
        <begin position="19"/>
        <end position="35"/>
    </location>
</feature>
<sequence>MLAQRQREILSNHLRQRQLEQQRQQQQQQQQRAMMMRAQGLSLPPNMAAAVAAPGSLPGTMSSPRIPQANPQQFPYPPNYGMNQQPDAGFGGATTPQSPLMSPRMGHAQSPMMQQPQASASFQPSSEMNGWPQGNISGNSVFTQQSSPQFGQQSNASMYNNNMNINVSMTTNSSMNNMNQMSGQISMTSMTSVPTSGLSSMGPEQVNDPTMRGNLFPNQLPGMDMIKQEGEATRKYC</sequence>
<dbReference type="PANTHER" id="PTHR10684:SF2">
    <property type="entry name" value="NUCLEAR RECEPTOR COACTIVATOR 2"/>
    <property type="match status" value="1"/>
</dbReference>
<evidence type="ECO:0000313" key="4">
    <source>
        <dbReference type="Proteomes" id="UP000736164"/>
    </source>
</evidence>
<evidence type="ECO:0000259" key="2">
    <source>
        <dbReference type="SMART" id="SM01151"/>
    </source>
</evidence>
<feature type="compositionally biased region" description="Low complexity" evidence="1">
    <location>
        <begin position="114"/>
        <end position="126"/>
    </location>
</feature>
<dbReference type="GO" id="GO:0003713">
    <property type="term" value="F:transcription coactivator activity"/>
    <property type="evidence" value="ECO:0007669"/>
    <property type="project" value="InterPro"/>
</dbReference>
<accession>A0A8J7P381</accession>
<dbReference type="GO" id="GO:0032870">
    <property type="term" value="P:cellular response to hormone stimulus"/>
    <property type="evidence" value="ECO:0007669"/>
    <property type="project" value="TreeGrafter"/>
</dbReference>